<evidence type="ECO:0000256" key="1">
    <source>
        <dbReference type="ARBA" id="ARBA00007274"/>
    </source>
</evidence>
<dbReference type="SUPFAM" id="SSF51161">
    <property type="entry name" value="Trimeric LpxA-like enzymes"/>
    <property type="match status" value="1"/>
</dbReference>
<dbReference type="InterPro" id="IPR011004">
    <property type="entry name" value="Trimer_LpxA-like_sf"/>
</dbReference>
<dbReference type="CDD" id="cd04647">
    <property type="entry name" value="LbH_MAT_like"/>
    <property type="match status" value="1"/>
</dbReference>
<sequence>MLKDTARRLAGTAVHRGYALIRRLGEISPASPGGKRFHHLGEGACIGFPQGAIFGEPWISIGAHTLVGTHVSISAGFVPDLDLGPDVIVSIGESCSIGRGSHIVGHQSIRIGDDVFTGPYVYITDQNHTYADLDAPIGRQWPENAPVEIGDGCWLGTQAIILPGTKLGRNVAVAGGAVVRGEFPDNCVIAGVPAKIVRRYDPEEGWLPPMKTRPPLISAEELALLSVDGLEGLQLLQDRMIEQNLEEQAG</sequence>
<dbReference type="RefSeq" id="WP_344828870.1">
    <property type="nucleotide sequence ID" value="NZ_BAAAUV010000007.1"/>
</dbReference>
<dbReference type="InterPro" id="IPR001451">
    <property type="entry name" value="Hexapep"/>
</dbReference>
<dbReference type="EMBL" id="BAAAUV010000007">
    <property type="protein sequence ID" value="GAA3212919.1"/>
    <property type="molecule type" value="Genomic_DNA"/>
</dbReference>
<evidence type="ECO:0000256" key="2">
    <source>
        <dbReference type="ARBA" id="ARBA00022679"/>
    </source>
</evidence>
<proteinExistence type="inferred from homology"/>
<dbReference type="PANTHER" id="PTHR23416">
    <property type="entry name" value="SIALIC ACID SYNTHASE-RELATED"/>
    <property type="match status" value="1"/>
</dbReference>
<dbReference type="Gene3D" id="2.160.10.10">
    <property type="entry name" value="Hexapeptide repeat proteins"/>
    <property type="match status" value="1"/>
</dbReference>
<dbReference type="Proteomes" id="UP001501237">
    <property type="component" value="Unassembled WGS sequence"/>
</dbReference>
<name>A0ABP6QA88_9ACTN</name>
<gene>
    <name evidence="3" type="ORF">GCM10010468_32550</name>
</gene>
<keyword evidence="2" id="KW-0808">Transferase</keyword>
<keyword evidence="4" id="KW-1185">Reference proteome</keyword>
<dbReference type="PANTHER" id="PTHR23416:SF23">
    <property type="entry name" value="ACETYLTRANSFERASE C18B11.09C-RELATED"/>
    <property type="match status" value="1"/>
</dbReference>
<keyword evidence="3" id="KW-0012">Acyltransferase</keyword>
<accession>A0ABP6QA88</accession>
<evidence type="ECO:0000313" key="3">
    <source>
        <dbReference type="EMBL" id="GAA3212919.1"/>
    </source>
</evidence>
<comment type="caution">
    <text evidence="3">The sequence shown here is derived from an EMBL/GenBank/DDBJ whole genome shotgun (WGS) entry which is preliminary data.</text>
</comment>
<dbReference type="Pfam" id="PF14602">
    <property type="entry name" value="Hexapep_2"/>
    <property type="match status" value="1"/>
</dbReference>
<comment type="similarity">
    <text evidence="1">Belongs to the transferase hexapeptide repeat family.</text>
</comment>
<protein>
    <submittedName>
        <fullName evidence="3">Acyltransferase</fullName>
    </submittedName>
</protein>
<evidence type="ECO:0000313" key="4">
    <source>
        <dbReference type="Proteomes" id="UP001501237"/>
    </source>
</evidence>
<reference evidence="4" key="1">
    <citation type="journal article" date="2019" name="Int. J. Syst. Evol. Microbiol.">
        <title>The Global Catalogue of Microorganisms (GCM) 10K type strain sequencing project: providing services to taxonomists for standard genome sequencing and annotation.</title>
        <authorList>
            <consortium name="The Broad Institute Genomics Platform"/>
            <consortium name="The Broad Institute Genome Sequencing Center for Infectious Disease"/>
            <person name="Wu L."/>
            <person name="Ma J."/>
        </authorList>
    </citation>
    <scope>NUCLEOTIDE SEQUENCE [LARGE SCALE GENOMIC DNA]</scope>
    <source>
        <strain evidence="4">JCM 9377</strain>
    </source>
</reference>
<organism evidence="3 4">
    <name type="scientific">Actinocorallia longicatena</name>
    <dbReference type="NCBI Taxonomy" id="111803"/>
    <lineage>
        <taxon>Bacteria</taxon>
        <taxon>Bacillati</taxon>
        <taxon>Actinomycetota</taxon>
        <taxon>Actinomycetes</taxon>
        <taxon>Streptosporangiales</taxon>
        <taxon>Thermomonosporaceae</taxon>
        <taxon>Actinocorallia</taxon>
    </lineage>
</organism>
<dbReference type="Pfam" id="PF00132">
    <property type="entry name" value="Hexapep"/>
    <property type="match status" value="1"/>
</dbReference>
<dbReference type="InterPro" id="IPR051159">
    <property type="entry name" value="Hexapeptide_acetyltransf"/>
</dbReference>
<dbReference type="GO" id="GO:0016746">
    <property type="term" value="F:acyltransferase activity"/>
    <property type="evidence" value="ECO:0007669"/>
    <property type="project" value="UniProtKB-KW"/>
</dbReference>